<protein>
    <submittedName>
        <fullName evidence="2">Uncharacterized protein</fullName>
    </submittedName>
</protein>
<dbReference type="EMBL" id="OV725083">
    <property type="protein sequence ID" value="CAH1407894.1"/>
    <property type="molecule type" value="Genomic_DNA"/>
</dbReference>
<dbReference type="Pfam" id="PF03098">
    <property type="entry name" value="An_peroxidase"/>
    <property type="match status" value="1"/>
</dbReference>
<reference evidence="2" key="1">
    <citation type="submission" date="2022-01" db="EMBL/GenBank/DDBJ databases">
        <authorList>
            <person name="King R."/>
        </authorList>
    </citation>
    <scope>NUCLEOTIDE SEQUENCE</scope>
</reference>
<dbReference type="PANTHER" id="PTHR11475:SF106">
    <property type="entry name" value="CURLY SU"/>
    <property type="match status" value="1"/>
</dbReference>
<keyword evidence="3" id="KW-1185">Reference proteome</keyword>
<name>A0A9P0HRU2_NEZVI</name>
<evidence type="ECO:0000256" key="1">
    <source>
        <dbReference type="ARBA" id="ARBA00022559"/>
    </source>
</evidence>
<accession>A0A9P0HRU2</accession>
<keyword evidence="1" id="KW-0560">Oxidoreductase</keyword>
<dbReference type="InterPro" id="IPR010255">
    <property type="entry name" value="Haem_peroxidase_sf"/>
</dbReference>
<dbReference type="SUPFAM" id="SSF48113">
    <property type="entry name" value="Heme-dependent peroxidases"/>
    <property type="match status" value="1"/>
</dbReference>
<dbReference type="PANTHER" id="PTHR11475">
    <property type="entry name" value="OXIDASE/PEROXIDASE"/>
    <property type="match status" value="1"/>
</dbReference>
<dbReference type="PROSITE" id="PS50292">
    <property type="entry name" value="PEROXIDASE_3"/>
    <property type="match status" value="1"/>
</dbReference>
<dbReference type="GO" id="GO:0006979">
    <property type="term" value="P:response to oxidative stress"/>
    <property type="evidence" value="ECO:0007669"/>
    <property type="project" value="InterPro"/>
</dbReference>
<evidence type="ECO:0000313" key="3">
    <source>
        <dbReference type="Proteomes" id="UP001152798"/>
    </source>
</evidence>
<dbReference type="InterPro" id="IPR037120">
    <property type="entry name" value="Haem_peroxidase_sf_animal"/>
</dbReference>
<dbReference type="InterPro" id="IPR019791">
    <property type="entry name" value="Haem_peroxidase_animal"/>
</dbReference>
<dbReference type="AlphaFoldDB" id="A0A9P0HRU2"/>
<dbReference type="OrthoDB" id="823504at2759"/>
<dbReference type="GO" id="GO:0020037">
    <property type="term" value="F:heme binding"/>
    <property type="evidence" value="ECO:0007669"/>
    <property type="project" value="InterPro"/>
</dbReference>
<dbReference type="Proteomes" id="UP001152798">
    <property type="component" value="Chromosome 7"/>
</dbReference>
<gene>
    <name evidence="2" type="ORF">NEZAVI_LOCUS15518</name>
</gene>
<sequence>MFPAWGQLVDHDLTLTAETKDPETRKELDCCEGGTSRHPNCYPLKVPYEDPFYKDKKQTCLNLARSLAGVRPGCSLELHLISCSDHGDGERT</sequence>
<organism evidence="2 3">
    <name type="scientific">Nezara viridula</name>
    <name type="common">Southern green stink bug</name>
    <name type="synonym">Cimex viridulus</name>
    <dbReference type="NCBI Taxonomy" id="85310"/>
    <lineage>
        <taxon>Eukaryota</taxon>
        <taxon>Metazoa</taxon>
        <taxon>Ecdysozoa</taxon>
        <taxon>Arthropoda</taxon>
        <taxon>Hexapoda</taxon>
        <taxon>Insecta</taxon>
        <taxon>Pterygota</taxon>
        <taxon>Neoptera</taxon>
        <taxon>Paraneoptera</taxon>
        <taxon>Hemiptera</taxon>
        <taxon>Heteroptera</taxon>
        <taxon>Panheteroptera</taxon>
        <taxon>Pentatomomorpha</taxon>
        <taxon>Pentatomoidea</taxon>
        <taxon>Pentatomidae</taxon>
        <taxon>Pentatominae</taxon>
        <taxon>Nezara</taxon>
    </lineage>
</organism>
<dbReference type="GO" id="GO:0004601">
    <property type="term" value="F:peroxidase activity"/>
    <property type="evidence" value="ECO:0007669"/>
    <property type="project" value="UniProtKB-KW"/>
</dbReference>
<evidence type="ECO:0000313" key="2">
    <source>
        <dbReference type="EMBL" id="CAH1407894.1"/>
    </source>
</evidence>
<proteinExistence type="predicted"/>
<keyword evidence="1" id="KW-0575">Peroxidase</keyword>
<dbReference type="Gene3D" id="1.10.640.10">
    <property type="entry name" value="Haem peroxidase domain superfamily, animal type"/>
    <property type="match status" value="1"/>
</dbReference>